<dbReference type="Pfam" id="PF02698">
    <property type="entry name" value="DUF218"/>
    <property type="match status" value="1"/>
</dbReference>
<dbReference type="AlphaFoldDB" id="A0A0E9LZA4"/>
<dbReference type="InterPro" id="IPR003848">
    <property type="entry name" value="DUF218"/>
</dbReference>
<dbReference type="InterPro" id="IPR014729">
    <property type="entry name" value="Rossmann-like_a/b/a_fold"/>
</dbReference>
<sequence>MAGLVLIVFSHPLLLRWTVMGWESAPVGLPVNDSAVNRVVVLGGMSAEHVASGRIRFGSGGDRLMQALMIVQTNPVEQLIVSGGSSAVLTNERGEAAYLLEFLTGMGLDRKMIVVDSLSRNTYENAINTRQIFETNGWPRRIVLVTSAWHMPRARRVFEKQGFVVRSIGADPLYPFSPAVPSDYFIPSASALSTWELLWKEWVGMGVYWMRGNL</sequence>
<accession>A0A0E9LZA4</accession>
<organism evidence="2 3">
    <name type="scientific">Geofilum rubicundum JCM 15548</name>
    <dbReference type="NCBI Taxonomy" id="1236989"/>
    <lineage>
        <taxon>Bacteria</taxon>
        <taxon>Pseudomonadati</taxon>
        <taxon>Bacteroidota</taxon>
        <taxon>Bacteroidia</taxon>
        <taxon>Marinilabiliales</taxon>
        <taxon>Marinilabiliaceae</taxon>
        <taxon>Geofilum</taxon>
    </lineage>
</organism>
<evidence type="ECO:0000313" key="3">
    <source>
        <dbReference type="Proteomes" id="UP000032900"/>
    </source>
</evidence>
<protein>
    <submittedName>
        <fullName evidence="2">Putative membrane protein</fullName>
    </submittedName>
</protein>
<dbReference type="Gene3D" id="3.40.50.620">
    <property type="entry name" value="HUPs"/>
    <property type="match status" value="1"/>
</dbReference>
<comment type="caution">
    <text evidence="2">The sequence shown here is derived from an EMBL/GenBank/DDBJ whole genome shotgun (WGS) entry which is preliminary data.</text>
</comment>
<dbReference type="GO" id="GO:0005886">
    <property type="term" value="C:plasma membrane"/>
    <property type="evidence" value="ECO:0007669"/>
    <property type="project" value="TreeGrafter"/>
</dbReference>
<reference evidence="2 3" key="1">
    <citation type="journal article" date="2015" name="Microbes Environ.">
        <title>Distribution and evolution of nitrogen fixation genes in the phylum bacteroidetes.</title>
        <authorList>
            <person name="Inoue J."/>
            <person name="Oshima K."/>
            <person name="Suda W."/>
            <person name="Sakamoto M."/>
            <person name="Iino T."/>
            <person name="Noda S."/>
            <person name="Hongoh Y."/>
            <person name="Hattori M."/>
            <person name="Ohkuma M."/>
        </authorList>
    </citation>
    <scope>NUCLEOTIDE SEQUENCE [LARGE SCALE GENOMIC DNA]</scope>
    <source>
        <strain evidence="2">JCM 15548</strain>
    </source>
</reference>
<dbReference type="CDD" id="cd06259">
    <property type="entry name" value="YdcF-like"/>
    <property type="match status" value="1"/>
</dbReference>
<dbReference type="PANTHER" id="PTHR30336">
    <property type="entry name" value="INNER MEMBRANE PROTEIN, PROBABLE PERMEASE"/>
    <property type="match status" value="1"/>
</dbReference>
<dbReference type="EMBL" id="BAZW01000025">
    <property type="protein sequence ID" value="GAO30584.1"/>
    <property type="molecule type" value="Genomic_DNA"/>
</dbReference>
<evidence type="ECO:0000259" key="1">
    <source>
        <dbReference type="Pfam" id="PF02698"/>
    </source>
</evidence>
<proteinExistence type="predicted"/>
<evidence type="ECO:0000313" key="2">
    <source>
        <dbReference type="EMBL" id="GAO30584.1"/>
    </source>
</evidence>
<keyword evidence="3" id="KW-1185">Reference proteome</keyword>
<dbReference type="PANTHER" id="PTHR30336:SF4">
    <property type="entry name" value="ENVELOPE BIOGENESIS FACTOR ELYC"/>
    <property type="match status" value="1"/>
</dbReference>
<dbReference type="InterPro" id="IPR051599">
    <property type="entry name" value="Cell_Envelope_Assoc"/>
</dbReference>
<feature type="domain" description="DUF218" evidence="1">
    <location>
        <begin position="39"/>
        <end position="204"/>
    </location>
</feature>
<name>A0A0E9LZA4_9BACT</name>
<dbReference type="GO" id="GO:0043164">
    <property type="term" value="P:Gram-negative-bacterium-type cell wall biogenesis"/>
    <property type="evidence" value="ECO:0007669"/>
    <property type="project" value="TreeGrafter"/>
</dbReference>
<gene>
    <name evidence="2" type="ORF">JCM15548_12870</name>
</gene>
<dbReference type="Proteomes" id="UP000032900">
    <property type="component" value="Unassembled WGS sequence"/>
</dbReference>
<dbReference type="GO" id="GO:0000270">
    <property type="term" value="P:peptidoglycan metabolic process"/>
    <property type="evidence" value="ECO:0007669"/>
    <property type="project" value="TreeGrafter"/>
</dbReference>